<sequence length="675" mass="76472">MTGRRGRTGPLQNALRRGRELREQGPTGRKKSVRQRCLELKKSVDENAFTLQNLKKSDEPAPVGNYHQRKEEEEKQLLTLSQQLEKLASILSRENVMKDSIVPKIKQENEDIEDDEEEECDEESTEDEEEEEEEEEEDDDEDDDDDEENKLGDDSTIRHFTTLGDFTAQQEGDLTFKKGELLCITDKKPDGWWLAKNSKGESGLVPKTYLTVRMGQGPSDEETEEDIEVADETAGGVEILKRTDSHWSAVKKAITENNTLDALTTMGAVPAGFRPSTLAQLLEEGVQFRAHYFLQPELTPSKLAFQDLVWNSEKGTIQSRPTRISLILTLWNCKAIPFPGLSIQVLSRHVRLCLFDGNRVLSNIHTVRATWQPKNPKTWIFSPRITGILPCLLDGDCFVRSNSPSPDIGILFELGITYIRNSTGERGELSCGWAFLKLFDASGIPVPSKTYELLLNGGTPYEKGVEVDPSISRKASIGVFHQMIALRKQPQLLVKLRSLNTRSKDILNLLPEVLVGSMCCIHLLLFYRQILGDALLKDRLNMQNADLISNPILSTFPKLMEQPDLMDALRSAWAEKESTLKRSEKRDRELLKSVFTLVYHDSVFPLLQSLLLPEYRWAEEESEGTRWRMIADFLKQNRERDGALSSLLSSESLHKAFDITEIAYDFLGKAQKSSP</sequence>
<keyword evidence="5" id="KW-1185">Reference proteome</keyword>
<dbReference type="PROSITE" id="PS50002">
    <property type="entry name" value="SH3"/>
    <property type="match status" value="1"/>
</dbReference>
<proteinExistence type="predicted"/>
<dbReference type="InterPro" id="IPR001452">
    <property type="entry name" value="SH3_domain"/>
</dbReference>
<dbReference type="InterPro" id="IPR036028">
    <property type="entry name" value="SH3-like_dom_sf"/>
</dbReference>
<feature type="domain" description="SH3" evidence="4">
    <location>
        <begin position="155"/>
        <end position="215"/>
    </location>
</feature>
<organism evidence="5 6">
    <name type="scientific">Gekko japonicus</name>
    <name type="common">Schlegel's Japanese gecko</name>
    <dbReference type="NCBI Taxonomy" id="146911"/>
    <lineage>
        <taxon>Eukaryota</taxon>
        <taxon>Metazoa</taxon>
        <taxon>Chordata</taxon>
        <taxon>Craniata</taxon>
        <taxon>Vertebrata</taxon>
        <taxon>Euteleostomi</taxon>
        <taxon>Lepidosauria</taxon>
        <taxon>Squamata</taxon>
        <taxon>Bifurcata</taxon>
        <taxon>Gekkota</taxon>
        <taxon>Gekkonidae</taxon>
        <taxon>Gekkoninae</taxon>
        <taxon>Gekko</taxon>
    </lineage>
</organism>
<gene>
    <name evidence="6" type="primary">NPHP1</name>
</gene>
<evidence type="ECO:0000313" key="5">
    <source>
        <dbReference type="Proteomes" id="UP000694871"/>
    </source>
</evidence>
<evidence type="ECO:0000256" key="1">
    <source>
        <dbReference type="ARBA" id="ARBA00022443"/>
    </source>
</evidence>
<dbReference type="Pfam" id="PF00018">
    <property type="entry name" value="SH3_1"/>
    <property type="match status" value="1"/>
</dbReference>
<dbReference type="GeneID" id="107114597"/>
<name>A0ABM1KD32_GEKJA</name>
<evidence type="ECO:0000256" key="2">
    <source>
        <dbReference type="PROSITE-ProRule" id="PRU00192"/>
    </source>
</evidence>
<keyword evidence="1 2" id="KW-0728">SH3 domain</keyword>
<protein>
    <submittedName>
        <fullName evidence="6">Nephrocystin-1</fullName>
    </submittedName>
</protein>
<dbReference type="CDD" id="cd11770">
    <property type="entry name" value="SH3_Nephrocystin"/>
    <property type="match status" value="1"/>
</dbReference>
<feature type="region of interest" description="Disordered" evidence="3">
    <location>
        <begin position="1"/>
        <end position="34"/>
    </location>
</feature>
<accession>A0ABM1KD32</accession>
<dbReference type="PANTHER" id="PTHR15176">
    <property type="entry name" value="NEPHROCYSTIN"/>
    <property type="match status" value="1"/>
</dbReference>
<dbReference type="PANTHER" id="PTHR15176:SF1">
    <property type="entry name" value="NEPHROCYSTIN-1"/>
    <property type="match status" value="1"/>
</dbReference>
<evidence type="ECO:0000256" key="3">
    <source>
        <dbReference type="SAM" id="MobiDB-lite"/>
    </source>
</evidence>
<feature type="region of interest" description="Disordered" evidence="3">
    <location>
        <begin position="93"/>
        <end position="156"/>
    </location>
</feature>
<evidence type="ECO:0000313" key="6">
    <source>
        <dbReference type="RefSeq" id="XP_015271619.1"/>
    </source>
</evidence>
<feature type="region of interest" description="Disordered" evidence="3">
    <location>
        <begin position="51"/>
        <end position="75"/>
    </location>
</feature>
<dbReference type="Gene3D" id="2.30.30.40">
    <property type="entry name" value="SH3 Domains"/>
    <property type="match status" value="1"/>
</dbReference>
<dbReference type="InterPro" id="IPR039687">
    <property type="entry name" value="NPHP1"/>
</dbReference>
<reference evidence="6" key="1">
    <citation type="submission" date="2025-08" db="UniProtKB">
        <authorList>
            <consortium name="RefSeq"/>
        </authorList>
    </citation>
    <scope>IDENTIFICATION</scope>
</reference>
<evidence type="ECO:0000259" key="4">
    <source>
        <dbReference type="PROSITE" id="PS50002"/>
    </source>
</evidence>
<dbReference type="RefSeq" id="XP_015271619.1">
    <property type="nucleotide sequence ID" value="XM_015416133.1"/>
</dbReference>
<feature type="compositionally biased region" description="Acidic residues" evidence="3">
    <location>
        <begin position="110"/>
        <end position="148"/>
    </location>
</feature>
<dbReference type="InterPro" id="IPR030642">
    <property type="entry name" value="NPHP1_SH3"/>
</dbReference>
<dbReference type="SUPFAM" id="SSF50044">
    <property type="entry name" value="SH3-domain"/>
    <property type="match status" value="1"/>
</dbReference>
<dbReference type="SMART" id="SM00326">
    <property type="entry name" value="SH3"/>
    <property type="match status" value="1"/>
</dbReference>
<dbReference type="Proteomes" id="UP000694871">
    <property type="component" value="Unplaced"/>
</dbReference>